<dbReference type="Pfam" id="PF00400">
    <property type="entry name" value="WD40"/>
    <property type="match status" value="2"/>
</dbReference>
<evidence type="ECO:0000313" key="3">
    <source>
        <dbReference type="EMBL" id="KAF2260674.1"/>
    </source>
</evidence>
<dbReference type="PANTHER" id="PTHR19879">
    <property type="entry name" value="TRANSCRIPTION INITIATION FACTOR TFIID"/>
    <property type="match status" value="1"/>
</dbReference>
<dbReference type="AlphaFoldDB" id="A0A9P4K739"/>
<comment type="caution">
    <text evidence="3">The sequence shown here is derived from an EMBL/GenBank/DDBJ whole genome shotgun (WGS) entry which is preliminary data.</text>
</comment>
<evidence type="ECO:0000313" key="4">
    <source>
        <dbReference type="Proteomes" id="UP000800093"/>
    </source>
</evidence>
<organism evidence="3 4">
    <name type="scientific">Lojkania enalia</name>
    <dbReference type="NCBI Taxonomy" id="147567"/>
    <lineage>
        <taxon>Eukaryota</taxon>
        <taxon>Fungi</taxon>
        <taxon>Dikarya</taxon>
        <taxon>Ascomycota</taxon>
        <taxon>Pezizomycotina</taxon>
        <taxon>Dothideomycetes</taxon>
        <taxon>Pleosporomycetidae</taxon>
        <taxon>Pleosporales</taxon>
        <taxon>Pleosporales incertae sedis</taxon>
        <taxon>Lojkania</taxon>
    </lineage>
</organism>
<dbReference type="Proteomes" id="UP000800093">
    <property type="component" value="Unassembled WGS sequence"/>
</dbReference>
<dbReference type="SUPFAM" id="SSF69322">
    <property type="entry name" value="Tricorn protease domain 2"/>
    <property type="match status" value="1"/>
</dbReference>
<keyword evidence="1" id="KW-0853">WD repeat</keyword>
<reference evidence="4" key="1">
    <citation type="journal article" date="2020" name="Stud. Mycol.">
        <title>101 Dothideomycetes genomes: A test case for predicting lifestyles and emergence of pathogens.</title>
        <authorList>
            <person name="Haridas S."/>
            <person name="Albert R."/>
            <person name="Binder M."/>
            <person name="Bloem J."/>
            <person name="LaButti K."/>
            <person name="Salamov A."/>
            <person name="Andreopoulos B."/>
            <person name="Baker S."/>
            <person name="Barry K."/>
            <person name="Bills G."/>
            <person name="Bluhm B."/>
            <person name="Cannon C."/>
            <person name="Castanera R."/>
            <person name="Culley D."/>
            <person name="Daum C."/>
            <person name="Ezra D."/>
            <person name="Gonzalez J."/>
            <person name="Henrissat B."/>
            <person name="Kuo A."/>
            <person name="Liang C."/>
            <person name="Lipzen A."/>
            <person name="Lutzoni F."/>
            <person name="Magnuson J."/>
            <person name="Mondo S."/>
            <person name="Nolan M."/>
            <person name="Ohm R."/>
            <person name="Pangilinan J."/>
            <person name="Park H.-J."/>
            <person name="Ramirez L."/>
            <person name="Alfaro M."/>
            <person name="Sun H."/>
            <person name="Tritt A."/>
            <person name="Yoshinaga Y."/>
            <person name="Zwiers L.-H."/>
            <person name="Turgeon B."/>
            <person name="Goodwin S."/>
            <person name="Spatafora J."/>
            <person name="Crous P."/>
            <person name="Grigoriev I."/>
        </authorList>
    </citation>
    <scope>NUCLEOTIDE SEQUENCE [LARGE SCALE GENOMIC DNA]</scope>
    <source>
        <strain evidence="4">CBS 304.66</strain>
    </source>
</reference>
<feature type="compositionally biased region" description="Basic and acidic residues" evidence="2">
    <location>
        <begin position="36"/>
        <end position="45"/>
    </location>
</feature>
<proteinExistence type="predicted"/>
<protein>
    <submittedName>
        <fullName evidence="3">WD40 repeat-like protein</fullName>
    </submittedName>
</protein>
<gene>
    <name evidence="3" type="ORF">CC78DRAFT_547319</name>
</gene>
<accession>A0A9P4K739</accession>
<dbReference type="PANTHER" id="PTHR19879:SF9">
    <property type="entry name" value="TRANSCRIPTION INITIATION FACTOR TFIID SUBUNIT 5"/>
    <property type="match status" value="1"/>
</dbReference>
<dbReference type="PROSITE" id="PS50294">
    <property type="entry name" value="WD_REPEATS_REGION"/>
    <property type="match status" value="1"/>
</dbReference>
<sequence length="557" mass="62965">MPSISREDFLDAYDLPLEPVHDFQLDSKSAEWAPENPKEWGKESDSFPLPDYPPDNRGRAYSSIRSAVSGDAKLLAIGFKDKIWIYDIQSQELRQELDGAGQPYFSPIIRCSDEEGAGDSYGRPAYTLLTAVPTIRERGALCTEKLILWDLDKNGRLLDQEEPIDTSKFARKAVESIAPELEEKHEWSKDFIDASELLAKFERALREVAADHRRRSNAIFDNACAGSFGSSPFSSDGKKLMFRTNEISDKPGKPSSDQCHQVVVLDIESGEEQFRMRGHTDNIMWFSFSPDDQHIATVAWDGTMRMYNGADGSLQWVENHGGQCWSAAFSPDSEYIVWSCENGRKVKLHSVADGQLISELPHRPSDWCRNFTWNYDGKQIALCEGRKAIVWKVLDGPENGEIVQLYEFAPDPTREFFSFAQISSVQWFDNGKKLGLTISDGSYLVWDSQMNTKELFKRPNGLQVAWTNDGLHYIPAEEGGSYITVDGDCKVRYWRTSSWKPSGLGPRSWWEKKKASKEYPETGKYVNITMHAKPKEGEGSAARKAWAEKGAELLTAQ</sequence>
<dbReference type="SMART" id="SM00320">
    <property type="entry name" value="WD40"/>
    <property type="match status" value="5"/>
</dbReference>
<dbReference type="Gene3D" id="2.130.10.10">
    <property type="entry name" value="YVTN repeat-like/Quinoprotein amine dehydrogenase"/>
    <property type="match status" value="1"/>
</dbReference>
<dbReference type="EMBL" id="ML986675">
    <property type="protein sequence ID" value="KAF2260674.1"/>
    <property type="molecule type" value="Genomic_DNA"/>
</dbReference>
<evidence type="ECO:0000256" key="1">
    <source>
        <dbReference type="PROSITE-ProRule" id="PRU00221"/>
    </source>
</evidence>
<feature type="repeat" description="WD" evidence="1">
    <location>
        <begin position="276"/>
        <end position="308"/>
    </location>
</feature>
<feature type="region of interest" description="Disordered" evidence="2">
    <location>
        <begin position="26"/>
        <end position="53"/>
    </location>
</feature>
<dbReference type="InterPro" id="IPR001680">
    <property type="entry name" value="WD40_rpt"/>
</dbReference>
<dbReference type="InterPro" id="IPR015943">
    <property type="entry name" value="WD40/YVTN_repeat-like_dom_sf"/>
</dbReference>
<evidence type="ECO:0000256" key="2">
    <source>
        <dbReference type="SAM" id="MobiDB-lite"/>
    </source>
</evidence>
<dbReference type="OrthoDB" id="1367865at2759"/>
<name>A0A9P4K739_9PLEO</name>
<dbReference type="PROSITE" id="PS50082">
    <property type="entry name" value="WD_REPEATS_2"/>
    <property type="match status" value="1"/>
</dbReference>
<keyword evidence="4" id="KW-1185">Reference proteome</keyword>